<keyword evidence="7 9" id="KW-0010">Activator</keyword>
<evidence type="ECO:0000256" key="1">
    <source>
        <dbReference type="ARBA" id="ARBA00004496"/>
    </source>
</evidence>
<keyword evidence="8 9" id="KW-0804">Transcription</keyword>
<dbReference type="PANTHER" id="PTHR45526:SF1">
    <property type="entry name" value="TRANSCRIPTIONAL REGULATORY PROTEIN DCUR-RELATED"/>
    <property type="match status" value="1"/>
</dbReference>
<dbReference type="PIRSF" id="PIRSF006171">
    <property type="entry name" value="RR_citrat_malat"/>
    <property type="match status" value="1"/>
</dbReference>
<feature type="modified residue" description="4-aspartylphosphate" evidence="10">
    <location>
        <position position="57"/>
    </location>
</feature>
<dbReference type="SMART" id="SM00448">
    <property type="entry name" value="REC"/>
    <property type="match status" value="1"/>
</dbReference>
<dbReference type="Pfam" id="PF00072">
    <property type="entry name" value="Response_reg"/>
    <property type="match status" value="1"/>
</dbReference>
<evidence type="ECO:0000313" key="12">
    <source>
        <dbReference type="EMBL" id="MBL0703909.1"/>
    </source>
</evidence>
<evidence type="ECO:0000256" key="5">
    <source>
        <dbReference type="ARBA" id="ARBA00023015"/>
    </source>
</evidence>
<dbReference type="Gene3D" id="3.40.50.2300">
    <property type="match status" value="1"/>
</dbReference>
<keyword evidence="3 10" id="KW-0597">Phosphoprotein</keyword>
<dbReference type="InterPro" id="IPR001789">
    <property type="entry name" value="Sig_transdc_resp-reg_receiver"/>
</dbReference>
<dbReference type="Proteomes" id="UP000639051">
    <property type="component" value="Unassembled WGS sequence"/>
</dbReference>
<dbReference type="Gene3D" id="1.10.10.10">
    <property type="entry name" value="Winged helix-like DNA-binding domain superfamily/Winged helix DNA-binding domain"/>
    <property type="match status" value="1"/>
</dbReference>
<sequence length="219" mass="23424">MSESLRVLIVDDDFRVARLHAEYVGGAPGFVALDPVGSAAAALDAARAFRPDLVLIDVYLPDGNGLDVLPDLEADSMVLSAASDAATVSRAYRRGAIGYLIKPFAERLLQERLRGYSRYRRVLESTPDLTQDTVDRARRHLLPASVQPTASRSLTEGAVVDALVAAGAPLTALDIATAVGISRATAQRHLSALVEEGAVEMGLRYGTTGRPEHRYSVRG</sequence>
<dbReference type="SUPFAM" id="SSF46785">
    <property type="entry name" value="Winged helix' DNA-binding domain"/>
    <property type="match status" value="1"/>
</dbReference>
<gene>
    <name evidence="12" type="ORF">JJE72_00125</name>
</gene>
<dbReference type="InterPro" id="IPR036390">
    <property type="entry name" value="WH_DNA-bd_sf"/>
</dbReference>
<evidence type="ECO:0000256" key="7">
    <source>
        <dbReference type="ARBA" id="ARBA00023159"/>
    </source>
</evidence>
<dbReference type="Pfam" id="PF12840">
    <property type="entry name" value="HTH_20"/>
    <property type="match status" value="1"/>
</dbReference>
<keyword evidence="5 9" id="KW-0805">Transcription regulation</keyword>
<dbReference type="EMBL" id="JAERRC010000001">
    <property type="protein sequence ID" value="MBL0703909.1"/>
    <property type="molecule type" value="Genomic_DNA"/>
</dbReference>
<dbReference type="InterPro" id="IPR036388">
    <property type="entry name" value="WH-like_DNA-bd_sf"/>
</dbReference>
<keyword evidence="4 9" id="KW-0902">Two-component regulatory system</keyword>
<dbReference type="InterPro" id="IPR024187">
    <property type="entry name" value="Sig_transdc_resp-reg_cit/mal"/>
</dbReference>
<evidence type="ECO:0000256" key="6">
    <source>
        <dbReference type="ARBA" id="ARBA00023125"/>
    </source>
</evidence>
<evidence type="ECO:0000256" key="2">
    <source>
        <dbReference type="ARBA" id="ARBA00022490"/>
    </source>
</evidence>
<dbReference type="InterPro" id="IPR011006">
    <property type="entry name" value="CheY-like_superfamily"/>
</dbReference>
<dbReference type="SUPFAM" id="SSF52172">
    <property type="entry name" value="CheY-like"/>
    <property type="match status" value="1"/>
</dbReference>
<protein>
    <recommendedName>
        <fullName evidence="9">Transcriptional regulatory protein</fullName>
    </recommendedName>
</protein>
<evidence type="ECO:0000256" key="4">
    <source>
        <dbReference type="ARBA" id="ARBA00023012"/>
    </source>
</evidence>
<keyword evidence="13" id="KW-1185">Reference proteome</keyword>
<reference evidence="12 13" key="1">
    <citation type="submission" date="2021-01" db="EMBL/GenBank/DDBJ databases">
        <title>Genome public.</title>
        <authorList>
            <person name="Liu C."/>
            <person name="Sun Q."/>
        </authorList>
    </citation>
    <scope>NUCLEOTIDE SEQUENCE [LARGE SCALE GENOMIC DNA]</scope>
    <source>
        <strain evidence="12 13">JC656</strain>
    </source>
</reference>
<comment type="subcellular location">
    <subcellularLocation>
        <location evidence="1 9">Cytoplasm</location>
    </subcellularLocation>
</comment>
<name>A0ABS1JX51_9MICC</name>
<dbReference type="RefSeq" id="WP_189694848.1">
    <property type="nucleotide sequence ID" value="NZ_BNCM01000014.1"/>
</dbReference>
<evidence type="ECO:0000259" key="11">
    <source>
        <dbReference type="PROSITE" id="PS50110"/>
    </source>
</evidence>
<evidence type="ECO:0000256" key="9">
    <source>
        <dbReference type="PIRNR" id="PIRNR006171"/>
    </source>
</evidence>
<evidence type="ECO:0000256" key="3">
    <source>
        <dbReference type="ARBA" id="ARBA00022553"/>
    </source>
</evidence>
<dbReference type="InterPro" id="IPR011991">
    <property type="entry name" value="ArsR-like_HTH"/>
</dbReference>
<organism evidence="12 13">
    <name type="scientific">Sinomonas cellulolyticus</name>
    <dbReference type="NCBI Taxonomy" id="2801916"/>
    <lineage>
        <taxon>Bacteria</taxon>
        <taxon>Bacillati</taxon>
        <taxon>Actinomycetota</taxon>
        <taxon>Actinomycetes</taxon>
        <taxon>Micrococcales</taxon>
        <taxon>Micrococcaceae</taxon>
        <taxon>Sinomonas</taxon>
    </lineage>
</organism>
<dbReference type="CDD" id="cd00090">
    <property type="entry name" value="HTH_ARSR"/>
    <property type="match status" value="1"/>
</dbReference>
<evidence type="ECO:0000313" key="13">
    <source>
        <dbReference type="Proteomes" id="UP000639051"/>
    </source>
</evidence>
<dbReference type="PROSITE" id="PS50110">
    <property type="entry name" value="RESPONSE_REGULATORY"/>
    <property type="match status" value="1"/>
</dbReference>
<dbReference type="PANTHER" id="PTHR45526">
    <property type="entry name" value="TRANSCRIPTIONAL REGULATORY PROTEIN DPIA"/>
    <property type="match status" value="1"/>
</dbReference>
<accession>A0ABS1JX51</accession>
<evidence type="ECO:0000256" key="8">
    <source>
        <dbReference type="ARBA" id="ARBA00023163"/>
    </source>
</evidence>
<feature type="domain" description="Response regulatory" evidence="11">
    <location>
        <begin position="6"/>
        <end position="117"/>
    </location>
</feature>
<comment type="caution">
    <text evidence="12">The sequence shown here is derived from an EMBL/GenBank/DDBJ whole genome shotgun (WGS) entry which is preliminary data.</text>
</comment>
<evidence type="ECO:0000256" key="10">
    <source>
        <dbReference type="PROSITE-ProRule" id="PRU00169"/>
    </source>
</evidence>
<dbReference type="InterPro" id="IPR051271">
    <property type="entry name" value="2C-system_Tx_regulators"/>
</dbReference>
<keyword evidence="2 9" id="KW-0963">Cytoplasm</keyword>
<proteinExistence type="predicted"/>
<keyword evidence="6 9" id="KW-0238">DNA-binding</keyword>